<protein>
    <recommendedName>
        <fullName evidence="8">Cytochrome C oxidase subunit IV</fullName>
    </recommendedName>
</protein>
<gene>
    <name evidence="7" type="ORF">METZ01_LOCUS100195</name>
</gene>
<feature type="transmembrane region" description="Helical" evidence="6">
    <location>
        <begin position="68"/>
        <end position="85"/>
    </location>
</feature>
<dbReference type="AlphaFoldDB" id="A0A381W4V5"/>
<dbReference type="GO" id="GO:0005886">
    <property type="term" value="C:plasma membrane"/>
    <property type="evidence" value="ECO:0007669"/>
    <property type="project" value="UniProtKB-SubCell"/>
</dbReference>
<keyword evidence="2" id="KW-1003">Cell membrane</keyword>
<keyword evidence="3 6" id="KW-0812">Transmembrane</keyword>
<reference evidence="7" key="1">
    <citation type="submission" date="2018-05" db="EMBL/GenBank/DDBJ databases">
        <authorList>
            <person name="Lanie J.A."/>
            <person name="Ng W.-L."/>
            <person name="Kazmierczak K.M."/>
            <person name="Andrzejewski T.M."/>
            <person name="Davidsen T.M."/>
            <person name="Wayne K.J."/>
            <person name="Tettelin H."/>
            <person name="Glass J.I."/>
            <person name="Rusch D."/>
            <person name="Podicherti R."/>
            <person name="Tsui H.-C.T."/>
            <person name="Winkler M.E."/>
        </authorList>
    </citation>
    <scope>NUCLEOTIDE SEQUENCE</scope>
</reference>
<feature type="transmembrane region" description="Helical" evidence="6">
    <location>
        <begin position="7"/>
        <end position="29"/>
    </location>
</feature>
<feature type="transmembrane region" description="Helical" evidence="6">
    <location>
        <begin position="35"/>
        <end position="56"/>
    </location>
</feature>
<evidence type="ECO:0008006" key="8">
    <source>
        <dbReference type="Google" id="ProtNLM"/>
    </source>
</evidence>
<keyword evidence="5 6" id="KW-0472">Membrane</keyword>
<dbReference type="Pfam" id="PF03626">
    <property type="entry name" value="COX4_pro"/>
    <property type="match status" value="1"/>
</dbReference>
<evidence type="ECO:0000256" key="3">
    <source>
        <dbReference type="ARBA" id="ARBA00022692"/>
    </source>
</evidence>
<evidence type="ECO:0000256" key="6">
    <source>
        <dbReference type="SAM" id="Phobius"/>
    </source>
</evidence>
<evidence type="ECO:0000313" key="7">
    <source>
        <dbReference type="EMBL" id="SVA47341.1"/>
    </source>
</evidence>
<proteinExistence type="predicted"/>
<name>A0A381W4V5_9ZZZZ</name>
<dbReference type="EMBL" id="UINC01010661">
    <property type="protein sequence ID" value="SVA47341.1"/>
    <property type="molecule type" value="Genomic_DNA"/>
</dbReference>
<dbReference type="InterPro" id="IPR005171">
    <property type="entry name" value="Cyt_c_oxidase_su4_prok"/>
</dbReference>
<sequence>MVIDQKLIYIKTTVALAILTLIEIGVSYWDLPRFNQIGLLLTLAIMKMTFVAYVFMHLYYETRTLRRILFIPIPLLVYFLMGLAYDATFDWTL</sequence>
<comment type="subcellular location">
    <subcellularLocation>
        <location evidence="1">Cell membrane</location>
        <topology evidence="1">Multi-pass membrane protein</topology>
    </subcellularLocation>
</comment>
<keyword evidence="4 6" id="KW-1133">Transmembrane helix</keyword>
<evidence type="ECO:0000256" key="4">
    <source>
        <dbReference type="ARBA" id="ARBA00022989"/>
    </source>
</evidence>
<accession>A0A381W4V5</accession>
<evidence type="ECO:0000256" key="5">
    <source>
        <dbReference type="ARBA" id="ARBA00023136"/>
    </source>
</evidence>
<organism evidence="7">
    <name type="scientific">marine metagenome</name>
    <dbReference type="NCBI Taxonomy" id="408172"/>
    <lineage>
        <taxon>unclassified sequences</taxon>
        <taxon>metagenomes</taxon>
        <taxon>ecological metagenomes</taxon>
    </lineage>
</organism>
<evidence type="ECO:0000256" key="2">
    <source>
        <dbReference type="ARBA" id="ARBA00022475"/>
    </source>
</evidence>
<evidence type="ECO:0000256" key="1">
    <source>
        <dbReference type="ARBA" id="ARBA00004651"/>
    </source>
</evidence>